<dbReference type="GO" id="GO:0016829">
    <property type="term" value="F:lyase activity"/>
    <property type="evidence" value="ECO:0007669"/>
    <property type="project" value="UniProtKB-KW"/>
</dbReference>
<protein>
    <submittedName>
        <fullName evidence="1">Adenylosuccinate lyase-like</fullName>
    </submittedName>
</protein>
<gene>
    <name evidence="1" type="ORF">llap_2549</name>
</gene>
<dbReference type="Gene3D" id="1.10.40.30">
    <property type="entry name" value="Fumarase/aspartase (C-terminal domain)"/>
    <property type="match status" value="1"/>
</dbReference>
<dbReference type="Gene3D" id="1.20.200.10">
    <property type="entry name" value="Fumarase/aspartase (Central domain)"/>
    <property type="match status" value="1"/>
</dbReference>
<sequence>MSLVLDIFQTSFVLWFENTVPTNMAEAFLKADITLNKLHNISEGLVVYPKNSTAVTRQVVVIMTSPSMFVLVPSRGRRQKLDLDATLPLNLVPHSLYLEDGRDLVHPNVCIQEDMDLISEDFKDRGKNCVSLLTDSLDSQFLGKKLQAWDQPNSEIKGC</sequence>
<proteinExistence type="predicted"/>
<keyword evidence="1" id="KW-0456">Lyase</keyword>
<reference evidence="2" key="1">
    <citation type="submission" date="2017-11" db="EMBL/GenBank/DDBJ databases">
        <authorList>
            <person name="Lima N.C."/>
            <person name="Parody-Merino A.M."/>
            <person name="Battley P.F."/>
            <person name="Fidler A.E."/>
            <person name="Prosdocimi F."/>
        </authorList>
    </citation>
    <scope>NUCLEOTIDE SEQUENCE [LARGE SCALE GENOMIC DNA]</scope>
</reference>
<evidence type="ECO:0000313" key="2">
    <source>
        <dbReference type="Proteomes" id="UP000233556"/>
    </source>
</evidence>
<evidence type="ECO:0000313" key="1">
    <source>
        <dbReference type="EMBL" id="PKU47175.1"/>
    </source>
</evidence>
<reference evidence="2" key="2">
    <citation type="submission" date="2017-12" db="EMBL/GenBank/DDBJ databases">
        <title>Genome sequence of the Bar-tailed Godwit (Limosa lapponica baueri).</title>
        <authorList>
            <person name="Lima N.C.B."/>
            <person name="Parody-Merino A.M."/>
            <person name="Battley P.F."/>
            <person name="Fidler A.E."/>
            <person name="Prosdocimi F."/>
        </authorList>
    </citation>
    <scope>NUCLEOTIDE SEQUENCE [LARGE SCALE GENOMIC DNA]</scope>
</reference>
<dbReference type="Proteomes" id="UP000233556">
    <property type="component" value="Unassembled WGS sequence"/>
</dbReference>
<keyword evidence="2" id="KW-1185">Reference proteome</keyword>
<dbReference type="AlphaFoldDB" id="A0A2I0UM95"/>
<accession>A0A2I0UM95</accession>
<organism evidence="1 2">
    <name type="scientific">Limosa lapponica baueri</name>
    <dbReference type="NCBI Taxonomy" id="1758121"/>
    <lineage>
        <taxon>Eukaryota</taxon>
        <taxon>Metazoa</taxon>
        <taxon>Chordata</taxon>
        <taxon>Craniata</taxon>
        <taxon>Vertebrata</taxon>
        <taxon>Euteleostomi</taxon>
        <taxon>Archelosauria</taxon>
        <taxon>Archosauria</taxon>
        <taxon>Dinosauria</taxon>
        <taxon>Saurischia</taxon>
        <taxon>Theropoda</taxon>
        <taxon>Coelurosauria</taxon>
        <taxon>Aves</taxon>
        <taxon>Neognathae</taxon>
        <taxon>Neoaves</taxon>
        <taxon>Charadriiformes</taxon>
        <taxon>Scolopacidae</taxon>
        <taxon>Limosa</taxon>
    </lineage>
</organism>
<dbReference type="EMBL" id="KZ505686">
    <property type="protein sequence ID" value="PKU47175.1"/>
    <property type="molecule type" value="Genomic_DNA"/>
</dbReference>
<name>A0A2I0UM95_LIMLA</name>
<dbReference type="OrthoDB" id="10604544at2759"/>